<name>A0AAD9P333_RIDPI</name>
<evidence type="ECO:0000313" key="1">
    <source>
        <dbReference type="EMBL" id="KAK2187136.1"/>
    </source>
</evidence>
<evidence type="ECO:0008006" key="3">
    <source>
        <dbReference type="Google" id="ProtNLM"/>
    </source>
</evidence>
<sequence>MFVPEATGKNPVTQRTFSPGQSNFEDIILDLTKYYVPIVVCFYLETSQHALQHLYALQRTIDSFRDSEINVRFGLVEVNFDTRSMIDIQQTLLTDRPTLSAVLSVFRSQRLPLKTKGGATVDLKPWGFTDPSQFDSASIDSKLHRVGTLPVVTEDSWAGVIEKSHAPNHPFYPGNRWREGSSLYLVNCTSDSHLCDRIGVRGFPSVCAFRGLGWLRGDRCLSMEAGLRAEPVKMDYHGVMQQMEEVRLVGTLTPRSSRYLPHVSKAVMSDYFYPYECLRLACERLYGQAACYVQYSKDIPRSEFSNEDQDMVVSEVSLQRRDGLSATVVKLGRTLSSVLEEEADSSIHVLHHPHSYDLAPDMKCETDHAACTDLIVQFTIDHARLPITHMSSASFHMSNSLVFQGAPLVLVTLVHQDNITADSPFYKTLQQVATTLYNDIVVVTVDVDQYTAWSGQFVPRNYAADVHGKLIKYSVKVGVCGVSQTLEGTQCG</sequence>
<dbReference type="EMBL" id="JAODUO010000177">
    <property type="protein sequence ID" value="KAK2187136.1"/>
    <property type="molecule type" value="Genomic_DNA"/>
</dbReference>
<comment type="caution">
    <text evidence="1">The sequence shown here is derived from an EMBL/GenBank/DDBJ whole genome shotgun (WGS) entry which is preliminary data.</text>
</comment>
<dbReference type="Proteomes" id="UP001209878">
    <property type="component" value="Unassembled WGS sequence"/>
</dbReference>
<evidence type="ECO:0000313" key="2">
    <source>
        <dbReference type="Proteomes" id="UP001209878"/>
    </source>
</evidence>
<gene>
    <name evidence="1" type="ORF">NP493_177g02000</name>
</gene>
<keyword evidence="2" id="KW-1185">Reference proteome</keyword>
<dbReference type="AlphaFoldDB" id="A0AAD9P333"/>
<organism evidence="1 2">
    <name type="scientific">Ridgeia piscesae</name>
    <name type="common">Tubeworm</name>
    <dbReference type="NCBI Taxonomy" id="27915"/>
    <lineage>
        <taxon>Eukaryota</taxon>
        <taxon>Metazoa</taxon>
        <taxon>Spiralia</taxon>
        <taxon>Lophotrochozoa</taxon>
        <taxon>Annelida</taxon>
        <taxon>Polychaeta</taxon>
        <taxon>Sedentaria</taxon>
        <taxon>Canalipalpata</taxon>
        <taxon>Sabellida</taxon>
        <taxon>Siboglinidae</taxon>
        <taxon>Ridgeia</taxon>
    </lineage>
</organism>
<accession>A0AAD9P333</accession>
<reference evidence="1" key="1">
    <citation type="journal article" date="2023" name="Mol. Biol. Evol.">
        <title>Third-Generation Sequencing Reveals the Adaptive Role of the Epigenome in Three Deep-Sea Polychaetes.</title>
        <authorList>
            <person name="Perez M."/>
            <person name="Aroh O."/>
            <person name="Sun Y."/>
            <person name="Lan Y."/>
            <person name="Juniper S.K."/>
            <person name="Young C.R."/>
            <person name="Angers B."/>
            <person name="Qian P.Y."/>
        </authorList>
    </citation>
    <scope>NUCLEOTIDE SEQUENCE</scope>
    <source>
        <strain evidence="1">R07B-5</strain>
    </source>
</reference>
<protein>
    <recommendedName>
        <fullName evidence="3">Thioredoxin domain-containing protein</fullName>
    </recommendedName>
</protein>
<proteinExistence type="predicted"/>